<evidence type="ECO:0000256" key="1">
    <source>
        <dbReference type="SAM" id="MobiDB-lite"/>
    </source>
</evidence>
<dbReference type="Proteomes" id="UP001224926">
    <property type="component" value="Chromosome"/>
</dbReference>
<evidence type="ECO:0000313" key="2">
    <source>
        <dbReference type="EMBL" id="WMT07794.1"/>
    </source>
</evidence>
<reference evidence="2 4" key="1">
    <citation type="submission" date="2022-07" db="EMBL/GenBank/DDBJ databases">
        <title>Two temperate virus in Haloterrigena jeotgali A29.</title>
        <authorList>
            <person name="Deng X."/>
        </authorList>
    </citation>
    <scope>NUCLEOTIDE SEQUENCE [LARGE SCALE GENOMIC DNA]</scope>
    <source>
        <strain evidence="2 4">A29</strain>
    </source>
</reference>
<feature type="compositionally biased region" description="Polar residues" evidence="1">
    <location>
        <begin position="1"/>
        <end position="15"/>
    </location>
</feature>
<proteinExistence type="predicted"/>
<organism evidence="2 4">
    <name type="scientific">Natrinema thermotolerans</name>
    <dbReference type="NCBI Taxonomy" id="121872"/>
    <lineage>
        <taxon>Archaea</taxon>
        <taxon>Methanobacteriati</taxon>
        <taxon>Methanobacteriota</taxon>
        <taxon>Stenosarchaea group</taxon>
        <taxon>Halobacteria</taxon>
        <taxon>Halobacteriales</taxon>
        <taxon>Natrialbaceae</taxon>
        <taxon>Natrinema</taxon>
    </lineage>
</organism>
<dbReference type="AlphaFoldDB" id="A0AAF0PE31"/>
<name>A0AAF0PE31_9EURY</name>
<feature type="compositionally biased region" description="Acidic residues" evidence="1">
    <location>
        <begin position="16"/>
        <end position="30"/>
    </location>
</feature>
<evidence type="ECO:0000313" key="3">
    <source>
        <dbReference type="EMBL" id="WMT08426.1"/>
    </source>
</evidence>
<evidence type="ECO:0000313" key="4">
    <source>
        <dbReference type="Proteomes" id="UP001224926"/>
    </source>
</evidence>
<dbReference type="GeneID" id="39864898"/>
<feature type="region of interest" description="Disordered" evidence="1">
    <location>
        <begin position="1"/>
        <end position="73"/>
    </location>
</feature>
<protein>
    <submittedName>
        <fullName evidence="2">Uncharacterized protein</fullName>
    </submittedName>
</protein>
<gene>
    <name evidence="3" type="ORF">NP511_02055</name>
    <name evidence="2" type="ORF">NP511_20770</name>
</gene>
<dbReference type="RefSeq" id="WP_049964206.1">
    <property type="nucleotide sequence ID" value="NZ_CP101873.1"/>
</dbReference>
<dbReference type="EMBL" id="CP101873">
    <property type="protein sequence ID" value="WMT07794.1"/>
    <property type="molecule type" value="Genomic_DNA"/>
</dbReference>
<accession>A0AAF0PE31</accession>
<keyword evidence="4" id="KW-1185">Reference proteome</keyword>
<sequence length="163" mass="17124">MTKLNTQTSVLAQTNDAEDYDDDEALEELEPGQGVVRGAGGYTAAGADSKTKRVVREQRNPGSRGVGTNQSPLEITYPAGSNVETIGFQSHDEARALVAYADVDGDGTDDTYTEGAELGWNANGYLEVISGGSPTEAVATIADEDGVTMSSGDDPTHVLVEFY</sequence>
<dbReference type="EMBL" id="CP101873">
    <property type="protein sequence ID" value="WMT08426.1"/>
    <property type="molecule type" value="Genomic_DNA"/>
</dbReference>
<dbReference type="GeneID" id="84216428"/>
<feature type="compositionally biased region" description="Basic and acidic residues" evidence="1">
    <location>
        <begin position="49"/>
        <end position="59"/>
    </location>
</feature>